<evidence type="ECO:0000313" key="3">
    <source>
        <dbReference type="Proteomes" id="UP000243797"/>
    </source>
</evidence>
<name>A0A2K1QVU1_9PEZI</name>
<feature type="region of interest" description="Disordered" evidence="1">
    <location>
        <begin position="56"/>
        <end position="78"/>
    </location>
</feature>
<dbReference type="EMBL" id="NKHZ01000033">
    <property type="protein sequence ID" value="PNS19070.1"/>
    <property type="molecule type" value="Genomic_DNA"/>
</dbReference>
<sequence>MSVVDVGRKLLGEIEEGALAEVFCLAREELLPCKKYYIGVEPIDDLLDLFTTPVTVHGSSSPGRGHQENAHPKPRAQGPPCIEIASATPDNGKTQLLYFIIARALLPPTYAGVPLQGQHAAVLYFDTCPNFSVNRLVTIMTTHITHLIPSIAPPDLETLLVTSLTHLHIFTPPSLPSLLLTLSSLSDYLRAPHPSHHRALHSLVLSSATAYHWADRHDTEMANIPSTTEHVSRKRVLSGYPALRAALSKASKDLHCPVIYTATDPRPKYGPPSRSLKAVVPRSWETFPDVRVLVQRRMVRSFPIGTCAEEAGKDAGQRGQAVHGAGFDIGANEHGIGEWSAEVREEVRRGKGRARMRVDGQGVWVDR</sequence>
<organism evidence="2 3">
    <name type="scientific">Sphaceloma murrayae</name>
    <dbReference type="NCBI Taxonomy" id="2082308"/>
    <lineage>
        <taxon>Eukaryota</taxon>
        <taxon>Fungi</taxon>
        <taxon>Dikarya</taxon>
        <taxon>Ascomycota</taxon>
        <taxon>Pezizomycotina</taxon>
        <taxon>Dothideomycetes</taxon>
        <taxon>Dothideomycetidae</taxon>
        <taxon>Myriangiales</taxon>
        <taxon>Elsinoaceae</taxon>
        <taxon>Sphaceloma</taxon>
    </lineage>
</organism>
<dbReference type="PANTHER" id="PTHR46644">
    <property type="entry name" value="DNA REPAIR PROTEIN XRCC2"/>
    <property type="match status" value="1"/>
</dbReference>
<dbReference type="GO" id="GO:0005815">
    <property type="term" value="C:microtubule organizing center"/>
    <property type="evidence" value="ECO:0007669"/>
    <property type="project" value="TreeGrafter"/>
</dbReference>
<dbReference type="InterPro" id="IPR027417">
    <property type="entry name" value="P-loop_NTPase"/>
</dbReference>
<gene>
    <name evidence="2" type="ORF">CAC42_1806</name>
</gene>
<dbReference type="GO" id="GO:0000724">
    <property type="term" value="P:double-strand break repair via homologous recombination"/>
    <property type="evidence" value="ECO:0007669"/>
    <property type="project" value="InterPro"/>
</dbReference>
<comment type="caution">
    <text evidence="2">The sequence shown here is derived from an EMBL/GenBank/DDBJ whole genome shotgun (WGS) entry which is preliminary data.</text>
</comment>
<dbReference type="Gene3D" id="3.40.50.300">
    <property type="entry name" value="P-loop containing nucleotide triphosphate hydrolases"/>
    <property type="match status" value="1"/>
</dbReference>
<dbReference type="GO" id="GO:0005657">
    <property type="term" value="C:replication fork"/>
    <property type="evidence" value="ECO:0007669"/>
    <property type="project" value="InterPro"/>
</dbReference>
<dbReference type="SUPFAM" id="SSF52540">
    <property type="entry name" value="P-loop containing nucleoside triphosphate hydrolases"/>
    <property type="match status" value="1"/>
</dbReference>
<proteinExistence type="predicted"/>
<dbReference type="InterPro" id="IPR030547">
    <property type="entry name" value="XRCC2"/>
</dbReference>
<keyword evidence="3" id="KW-1185">Reference proteome</keyword>
<dbReference type="InParanoid" id="A0A2K1QVU1"/>
<dbReference type="GO" id="GO:0033063">
    <property type="term" value="C:Rad51B-Rad51C-Rad51D-XRCC2 complex"/>
    <property type="evidence" value="ECO:0007669"/>
    <property type="project" value="InterPro"/>
</dbReference>
<dbReference type="GO" id="GO:0000400">
    <property type="term" value="F:four-way junction DNA binding"/>
    <property type="evidence" value="ECO:0007669"/>
    <property type="project" value="TreeGrafter"/>
</dbReference>
<evidence type="ECO:0008006" key="4">
    <source>
        <dbReference type="Google" id="ProtNLM"/>
    </source>
</evidence>
<dbReference type="Proteomes" id="UP000243797">
    <property type="component" value="Unassembled WGS sequence"/>
</dbReference>
<accession>A0A2K1QVU1</accession>
<dbReference type="AlphaFoldDB" id="A0A2K1QVU1"/>
<reference evidence="2 3" key="1">
    <citation type="submission" date="2017-06" db="EMBL/GenBank/DDBJ databases">
        <title>Draft genome sequence of a variant of Elsinoe murrayae.</title>
        <authorList>
            <person name="Cheng Q."/>
        </authorList>
    </citation>
    <scope>NUCLEOTIDE SEQUENCE [LARGE SCALE GENOMIC DNA]</scope>
    <source>
        <strain evidence="2 3">CQ-2017a</strain>
    </source>
</reference>
<dbReference type="GO" id="GO:0042148">
    <property type="term" value="P:DNA strand invasion"/>
    <property type="evidence" value="ECO:0007669"/>
    <property type="project" value="TreeGrafter"/>
</dbReference>
<evidence type="ECO:0000256" key="1">
    <source>
        <dbReference type="SAM" id="MobiDB-lite"/>
    </source>
</evidence>
<dbReference type="OrthoDB" id="420422at2759"/>
<dbReference type="STRING" id="2082308.A0A2K1QVU1"/>
<protein>
    <recommendedName>
        <fullName evidence="4">DNA recombination and repair protein Rad51-like C-terminal domain-containing protein</fullName>
    </recommendedName>
</protein>
<evidence type="ECO:0000313" key="2">
    <source>
        <dbReference type="EMBL" id="PNS19070.1"/>
    </source>
</evidence>
<dbReference type="PANTHER" id="PTHR46644:SF2">
    <property type="entry name" value="DNA REPAIR PROTEIN XRCC2"/>
    <property type="match status" value="1"/>
</dbReference>